<protein>
    <submittedName>
        <fullName evidence="1">Putative transposase tra5 for insertion sequence element IS150</fullName>
    </submittedName>
</protein>
<dbReference type="AlphaFoldDB" id="R4RXK0"/>
<dbReference type="EMBL" id="CP002548">
    <property type="protein sequence ID" value="AGL90627.1"/>
    <property type="molecule type" value="Genomic_DNA"/>
</dbReference>
<proteinExistence type="predicted"/>
<sequence>MVLIMQKLNKKIRLLQNMISHIQTINKKTINKKIVFQLVKQFSQDLNLTTILKTICINRSTYYYWLKIEEKLKLKEEKQLITSENTTPKSNMPL</sequence>
<evidence type="ECO:0000313" key="1">
    <source>
        <dbReference type="EMBL" id="AGL90627.1"/>
    </source>
</evidence>
<dbReference type="HOGENOM" id="CLU_157746_1_0_14"/>
<dbReference type="Proteomes" id="UP000013941">
    <property type="component" value="Chromosome"/>
</dbReference>
<organism evidence="1 2">
    <name type="scientific">Strawberry lethal yellows phytoplasma (CPA) str. NZSb11</name>
    <dbReference type="NCBI Taxonomy" id="980422"/>
    <lineage>
        <taxon>Bacteria</taxon>
        <taxon>Bacillati</taxon>
        <taxon>Mycoplasmatota</taxon>
        <taxon>Mollicutes</taxon>
        <taxon>Acholeplasmatales</taxon>
        <taxon>Acholeplasmataceae</taxon>
        <taxon>Candidatus Phytoplasma</taxon>
        <taxon>16SrXII (Stolbur group)</taxon>
    </lineage>
</organism>
<accession>R4RXK0</accession>
<keyword evidence="2" id="KW-1185">Reference proteome</keyword>
<name>R4RXK0_PHYAS</name>
<dbReference type="KEGG" id="nzs:SLY_0712"/>
<reference evidence="1 2" key="1">
    <citation type="journal article" date="2013" name="BMC Genomics">
        <title>Comparison of the complete genome sequence of two closely related isolates of 'Candidatus Phytoplasma australiense' reveals genome plasticity.</title>
        <authorList>
            <person name="Andersen M.T."/>
            <person name="Liefting L.W."/>
            <person name="Havukkala I."/>
            <person name="Beever R.E."/>
        </authorList>
    </citation>
    <scope>NUCLEOTIDE SEQUENCE [LARGE SCALE GENOMIC DNA]</scope>
    <source>
        <strain evidence="1 2">NZSb11</strain>
    </source>
</reference>
<dbReference type="PATRIC" id="fig|980422.3.peg.652"/>
<evidence type="ECO:0000313" key="2">
    <source>
        <dbReference type="Proteomes" id="UP000013941"/>
    </source>
</evidence>
<gene>
    <name evidence="1" type="primary">tra5</name>
    <name evidence="1" type="ORF">SLY_0712</name>
</gene>